<dbReference type="GO" id="GO:0005524">
    <property type="term" value="F:ATP binding"/>
    <property type="evidence" value="ECO:0007669"/>
    <property type="project" value="UniProtKB-UniRule"/>
</dbReference>
<evidence type="ECO:0000256" key="11">
    <source>
        <dbReference type="SAM" id="Coils"/>
    </source>
</evidence>
<dbReference type="GO" id="GO:0007018">
    <property type="term" value="P:microtubule-based movement"/>
    <property type="evidence" value="ECO:0007669"/>
    <property type="project" value="InterPro"/>
</dbReference>
<sequence length="778" mass="88412">MEDEDTGTGNVRVVCRFRPLNEKEKAISMQVCVNFSPDNKTVLVRTSEGGEPTKFNFDYVFTPLATQRQVYEIAAKPTVEAIIQGFNGTIFAYGQTSSGKTFSMTGPDLYDEELMGIIPRMVSTVFENIVNADEHLEFQVKVAYCEIYMEKIKDLLDPSKTNLKVHEDKARGVYIADLTEKYVGSMEEVYDLMAFGTSNREVGYTHMNAGSSRSHSLFCLTLNMTNKKDLSSKTGKLYLVDLAGSEKVGKTGAEGKRLEEAKNINKSLTSLGQVITALTDGKSTHVPYRDSKLTRVLQDSLGGNSKTALIITCSPSPYNEAETISTLRFGIRAKSIKNKPRVNREYTVAELKLMLDKAKEEMVIKDKRILQLEGSLKTLGAAIPPSASGKDQPPEAAEEEQKNESSSEEEEKKEPEIQYIENKEMIQELEDTKLRLSEEVENSLKLKAEILKKDEEIEDLKEQNENLNEEVQSFEARYKLLEDTLTIKEERIDALTDMNASLESEIEALNDKVLKLSQKISEKTTENEQLIRQSTLERQVSSEDEFSKLKAELEEERGKTQWEKEKNQALTNELKLVQRRLDETISVGLPKMDKLRNEIIEEVTLKERERWNAEKRTIMKDLQTRVKQVIDLEIQLDELREVNRNIESNLSIGEKELKKKTDTLERNLEQLTLMYHQLVSEKSKMSVESKITEKKIARITDKNKKLEESLAIEKAKLAEALNQVQTMSNEMNDRSHRYSISIGNIRKTIQGGGGKVASRQTVMHPLMMPIQEERALKG</sequence>
<evidence type="ECO:0000256" key="9">
    <source>
        <dbReference type="PROSITE-ProRule" id="PRU00283"/>
    </source>
</evidence>
<feature type="compositionally biased region" description="Basic and acidic residues" evidence="12">
    <location>
        <begin position="399"/>
        <end position="416"/>
    </location>
</feature>
<dbReference type="InterPro" id="IPR059182">
    <property type="entry name" value="Khc_C"/>
</dbReference>
<proteinExistence type="inferred from homology"/>
<feature type="domain" description="Kinesin motor" evidence="13">
    <location>
        <begin position="10"/>
        <end position="336"/>
    </location>
</feature>
<name>A0AAU9J693_9CILI</name>
<comment type="similarity">
    <text evidence="9 10">Belongs to the TRAFAC class myosin-kinesin ATPase superfamily. Kinesin family.</text>
</comment>
<keyword evidence="2" id="KW-0963">Cytoplasm</keyword>
<evidence type="ECO:0000256" key="10">
    <source>
        <dbReference type="RuleBase" id="RU000394"/>
    </source>
</evidence>
<comment type="caution">
    <text evidence="14">The sequence shown here is derived from an EMBL/GenBank/DDBJ whole genome shotgun (WGS) entry which is preliminary data.</text>
</comment>
<evidence type="ECO:0000256" key="6">
    <source>
        <dbReference type="ARBA" id="ARBA00023054"/>
    </source>
</evidence>
<dbReference type="Pfam" id="PF00225">
    <property type="entry name" value="Kinesin"/>
    <property type="match status" value="1"/>
</dbReference>
<evidence type="ECO:0000313" key="14">
    <source>
        <dbReference type="EMBL" id="CAG9316194.1"/>
    </source>
</evidence>
<evidence type="ECO:0000256" key="3">
    <source>
        <dbReference type="ARBA" id="ARBA00022701"/>
    </source>
</evidence>
<dbReference type="PANTHER" id="PTHR47968:SF75">
    <property type="entry name" value="CENTROMERE-ASSOCIATED PROTEIN E"/>
    <property type="match status" value="1"/>
</dbReference>
<gene>
    <name evidence="14" type="ORF">BSTOLATCC_MIC15633</name>
</gene>
<evidence type="ECO:0000256" key="7">
    <source>
        <dbReference type="ARBA" id="ARBA00023175"/>
    </source>
</evidence>
<dbReference type="CDD" id="cd23649">
    <property type="entry name" value="Khc_CBD_cc"/>
    <property type="match status" value="1"/>
</dbReference>
<keyword evidence="7 9" id="KW-0505">Motor protein</keyword>
<evidence type="ECO:0000259" key="13">
    <source>
        <dbReference type="PROSITE" id="PS50067"/>
    </source>
</evidence>
<organism evidence="14 15">
    <name type="scientific">Blepharisma stoltei</name>
    <dbReference type="NCBI Taxonomy" id="1481888"/>
    <lineage>
        <taxon>Eukaryota</taxon>
        <taxon>Sar</taxon>
        <taxon>Alveolata</taxon>
        <taxon>Ciliophora</taxon>
        <taxon>Postciliodesmatophora</taxon>
        <taxon>Heterotrichea</taxon>
        <taxon>Heterotrichida</taxon>
        <taxon>Blepharismidae</taxon>
        <taxon>Blepharisma</taxon>
    </lineage>
</organism>
<keyword evidence="5 9" id="KW-0067">ATP-binding</keyword>
<dbReference type="CDD" id="cd01369">
    <property type="entry name" value="KISc_KHC_KIF5"/>
    <property type="match status" value="1"/>
</dbReference>
<keyword evidence="8" id="KW-0206">Cytoskeleton</keyword>
<dbReference type="SUPFAM" id="SSF52540">
    <property type="entry name" value="P-loop containing nucleoside triphosphate hydrolases"/>
    <property type="match status" value="1"/>
</dbReference>
<comment type="subcellular location">
    <subcellularLocation>
        <location evidence="1">Cytoplasm</location>
        <location evidence="1">Cytoskeleton</location>
    </subcellularLocation>
</comment>
<dbReference type="InterPro" id="IPR027640">
    <property type="entry name" value="Kinesin-like_fam"/>
</dbReference>
<reference evidence="14" key="1">
    <citation type="submission" date="2021-09" db="EMBL/GenBank/DDBJ databases">
        <authorList>
            <consortium name="AG Swart"/>
            <person name="Singh M."/>
            <person name="Singh A."/>
            <person name="Seah K."/>
            <person name="Emmerich C."/>
        </authorList>
    </citation>
    <scope>NUCLEOTIDE SEQUENCE</scope>
    <source>
        <strain evidence="14">ATCC30299</strain>
    </source>
</reference>
<keyword evidence="3 10" id="KW-0493">Microtubule</keyword>
<feature type="binding site" evidence="9">
    <location>
        <begin position="94"/>
        <end position="101"/>
    </location>
    <ligand>
        <name>ATP</name>
        <dbReference type="ChEBI" id="CHEBI:30616"/>
    </ligand>
</feature>
<evidence type="ECO:0000256" key="5">
    <source>
        <dbReference type="ARBA" id="ARBA00022840"/>
    </source>
</evidence>
<evidence type="ECO:0000313" key="15">
    <source>
        <dbReference type="Proteomes" id="UP001162131"/>
    </source>
</evidence>
<dbReference type="PRINTS" id="PR00380">
    <property type="entry name" value="KINESINHEAVY"/>
</dbReference>
<dbReference type="GO" id="GO:0003777">
    <property type="term" value="F:microtubule motor activity"/>
    <property type="evidence" value="ECO:0007669"/>
    <property type="project" value="InterPro"/>
</dbReference>
<evidence type="ECO:0000256" key="12">
    <source>
        <dbReference type="SAM" id="MobiDB-lite"/>
    </source>
</evidence>
<accession>A0AAU9J693</accession>
<dbReference type="InterPro" id="IPR001752">
    <property type="entry name" value="Kinesin_motor_dom"/>
</dbReference>
<dbReference type="GO" id="GO:0005874">
    <property type="term" value="C:microtubule"/>
    <property type="evidence" value="ECO:0007669"/>
    <property type="project" value="UniProtKB-KW"/>
</dbReference>
<dbReference type="PANTHER" id="PTHR47968">
    <property type="entry name" value="CENTROMERE PROTEIN E"/>
    <property type="match status" value="1"/>
</dbReference>
<dbReference type="InterPro" id="IPR036961">
    <property type="entry name" value="Kinesin_motor_dom_sf"/>
</dbReference>
<dbReference type="Gene3D" id="3.40.850.10">
    <property type="entry name" value="Kinesin motor domain"/>
    <property type="match status" value="1"/>
</dbReference>
<dbReference type="FunFam" id="3.40.850.10:FF:000082">
    <property type="entry name" value="OSM3-like kinesin"/>
    <property type="match status" value="1"/>
</dbReference>
<feature type="coiled-coil region" evidence="11">
    <location>
        <begin position="629"/>
        <end position="730"/>
    </location>
</feature>
<dbReference type="AlphaFoldDB" id="A0AAU9J693"/>
<evidence type="ECO:0000256" key="8">
    <source>
        <dbReference type="ARBA" id="ARBA00023212"/>
    </source>
</evidence>
<dbReference type="Proteomes" id="UP001162131">
    <property type="component" value="Unassembled WGS sequence"/>
</dbReference>
<dbReference type="GO" id="GO:0008017">
    <property type="term" value="F:microtubule binding"/>
    <property type="evidence" value="ECO:0007669"/>
    <property type="project" value="InterPro"/>
</dbReference>
<keyword evidence="4 9" id="KW-0547">Nucleotide-binding</keyword>
<keyword evidence="6 11" id="KW-0175">Coiled coil</keyword>
<evidence type="ECO:0000256" key="4">
    <source>
        <dbReference type="ARBA" id="ARBA00022741"/>
    </source>
</evidence>
<feature type="region of interest" description="Disordered" evidence="12">
    <location>
        <begin position="381"/>
        <end position="416"/>
    </location>
</feature>
<keyword evidence="15" id="KW-1185">Reference proteome</keyword>
<dbReference type="PROSITE" id="PS50067">
    <property type="entry name" value="KINESIN_MOTOR_2"/>
    <property type="match status" value="1"/>
</dbReference>
<evidence type="ECO:0000256" key="1">
    <source>
        <dbReference type="ARBA" id="ARBA00004245"/>
    </source>
</evidence>
<evidence type="ECO:0000256" key="2">
    <source>
        <dbReference type="ARBA" id="ARBA00022490"/>
    </source>
</evidence>
<dbReference type="InterPro" id="IPR027417">
    <property type="entry name" value="P-loop_NTPase"/>
</dbReference>
<dbReference type="InterPro" id="IPR019821">
    <property type="entry name" value="Kinesin_motor_CS"/>
</dbReference>
<dbReference type="PROSITE" id="PS00411">
    <property type="entry name" value="KINESIN_MOTOR_1"/>
    <property type="match status" value="1"/>
</dbReference>
<dbReference type="EMBL" id="CAJZBQ010000015">
    <property type="protein sequence ID" value="CAG9316194.1"/>
    <property type="molecule type" value="Genomic_DNA"/>
</dbReference>
<feature type="coiled-coil region" evidence="11">
    <location>
        <begin position="419"/>
        <end position="533"/>
    </location>
</feature>
<protein>
    <recommendedName>
        <fullName evidence="10">Kinesin-like protein</fullName>
    </recommendedName>
</protein>
<dbReference type="SMART" id="SM00129">
    <property type="entry name" value="KISc"/>
    <property type="match status" value="1"/>
</dbReference>